<evidence type="ECO:0000259" key="6">
    <source>
        <dbReference type="PROSITE" id="PS51918"/>
    </source>
</evidence>
<accession>A0A430HSE2</accession>
<evidence type="ECO:0000256" key="2">
    <source>
        <dbReference type="ARBA" id="ARBA00022691"/>
    </source>
</evidence>
<dbReference type="CDD" id="cd01335">
    <property type="entry name" value="Radical_SAM"/>
    <property type="match status" value="1"/>
</dbReference>
<dbReference type="OrthoDB" id="9792276at2"/>
<dbReference type="InterPro" id="IPR058240">
    <property type="entry name" value="rSAM_sf"/>
</dbReference>
<dbReference type="InterPro" id="IPR007197">
    <property type="entry name" value="rSAM"/>
</dbReference>
<name>A0A430HSE2_9BURK</name>
<evidence type="ECO:0000256" key="5">
    <source>
        <dbReference type="ARBA" id="ARBA00023014"/>
    </source>
</evidence>
<evidence type="ECO:0000256" key="4">
    <source>
        <dbReference type="ARBA" id="ARBA00023004"/>
    </source>
</evidence>
<dbReference type="RefSeq" id="WP_126072863.1">
    <property type="nucleotide sequence ID" value="NZ_CP051166.1"/>
</dbReference>
<keyword evidence="5" id="KW-0411">Iron-sulfur</keyword>
<dbReference type="PANTHER" id="PTHR11228:SF7">
    <property type="entry name" value="PQQA PEPTIDE CYCLASE"/>
    <property type="match status" value="1"/>
</dbReference>
<keyword evidence="2" id="KW-0949">S-adenosyl-L-methionine</keyword>
<evidence type="ECO:0000313" key="7">
    <source>
        <dbReference type="EMBL" id="RSZ60453.1"/>
    </source>
</evidence>
<dbReference type="SFLD" id="SFLDG01067">
    <property type="entry name" value="SPASM/twitch_domain_containing"/>
    <property type="match status" value="1"/>
</dbReference>
<proteinExistence type="predicted"/>
<sequence>MHGDASSVFHLHPLKRCNLRCLHCYSNSSPQATELLSPQLARTVMAQAARWGYRALAVSGGEPMLYPALASLLHYGADLGMSTSVVTNGLLCRTRKDLATLRHADTVTVSIDGLVAQHDHMRQRTGAYEGAANAVRRLADADACVWVACGVTTANVDDIEQLAANAACWGARGIAFHLVEPAGRAAALPREALLNDDARLLLYATVALLGALLQAAIDIRLDLIHRDTILRCPALIHASPPPPDALPAQAVPVLVMDTDGKLVPVCHGFHDRFALGYAGSHADLQSLWNAFALTTLPGITALAIRALDELRRPAAPQVINPGDWLAGQSHRDVPLFWQPHPARASAPAGFRPPQ</sequence>
<organism evidence="7 8">
    <name type="scientific">Massilia atriviolacea</name>
    <dbReference type="NCBI Taxonomy" id="2495579"/>
    <lineage>
        <taxon>Bacteria</taxon>
        <taxon>Pseudomonadati</taxon>
        <taxon>Pseudomonadota</taxon>
        <taxon>Betaproteobacteria</taxon>
        <taxon>Burkholderiales</taxon>
        <taxon>Oxalobacteraceae</taxon>
        <taxon>Telluria group</taxon>
        <taxon>Massilia</taxon>
    </lineage>
</organism>
<comment type="caution">
    <text evidence="7">The sequence shown here is derived from an EMBL/GenBank/DDBJ whole genome shotgun (WGS) entry which is preliminary data.</text>
</comment>
<gene>
    <name evidence="7" type="ORF">EJB06_04895</name>
</gene>
<comment type="cofactor">
    <cofactor evidence="1">
        <name>[4Fe-4S] cluster</name>
        <dbReference type="ChEBI" id="CHEBI:49883"/>
    </cofactor>
</comment>
<evidence type="ECO:0000256" key="3">
    <source>
        <dbReference type="ARBA" id="ARBA00022723"/>
    </source>
</evidence>
<reference evidence="7 8" key="1">
    <citation type="submission" date="2018-12" db="EMBL/GenBank/DDBJ databases">
        <authorList>
            <person name="Yang E."/>
        </authorList>
    </citation>
    <scope>NUCLEOTIDE SEQUENCE [LARGE SCALE GENOMIC DNA]</scope>
    <source>
        <strain evidence="7 8">SOD</strain>
    </source>
</reference>
<dbReference type="SFLD" id="SFLDS00029">
    <property type="entry name" value="Radical_SAM"/>
    <property type="match status" value="1"/>
</dbReference>
<dbReference type="PANTHER" id="PTHR11228">
    <property type="entry name" value="RADICAL SAM DOMAIN PROTEIN"/>
    <property type="match status" value="1"/>
</dbReference>
<dbReference type="GO" id="GO:0003824">
    <property type="term" value="F:catalytic activity"/>
    <property type="evidence" value="ECO:0007669"/>
    <property type="project" value="InterPro"/>
</dbReference>
<protein>
    <submittedName>
        <fullName evidence="7">Radical SAM protein</fullName>
    </submittedName>
</protein>
<keyword evidence="3" id="KW-0479">Metal-binding</keyword>
<dbReference type="SUPFAM" id="SSF102114">
    <property type="entry name" value="Radical SAM enzymes"/>
    <property type="match status" value="1"/>
</dbReference>
<evidence type="ECO:0000256" key="1">
    <source>
        <dbReference type="ARBA" id="ARBA00001966"/>
    </source>
</evidence>
<dbReference type="InterPro" id="IPR050377">
    <property type="entry name" value="Radical_SAM_PqqE_MftC-like"/>
</dbReference>
<keyword evidence="8" id="KW-1185">Reference proteome</keyword>
<keyword evidence="4" id="KW-0408">Iron</keyword>
<dbReference type="AlphaFoldDB" id="A0A430HSE2"/>
<feature type="domain" description="Radical SAM core" evidence="6">
    <location>
        <begin position="3"/>
        <end position="222"/>
    </location>
</feature>
<dbReference type="Pfam" id="PF04055">
    <property type="entry name" value="Radical_SAM"/>
    <property type="match status" value="1"/>
</dbReference>
<dbReference type="Proteomes" id="UP000278085">
    <property type="component" value="Unassembled WGS sequence"/>
</dbReference>
<dbReference type="InterPro" id="IPR013785">
    <property type="entry name" value="Aldolase_TIM"/>
</dbReference>
<dbReference type="Gene3D" id="3.20.20.70">
    <property type="entry name" value="Aldolase class I"/>
    <property type="match status" value="1"/>
</dbReference>
<dbReference type="GO" id="GO:0046872">
    <property type="term" value="F:metal ion binding"/>
    <property type="evidence" value="ECO:0007669"/>
    <property type="project" value="UniProtKB-KW"/>
</dbReference>
<dbReference type="GO" id="GO:0051536">
    <property type="term" value="F:iron-sulfur cluster binding"/>
    <property type="evidence" value="ECO:0007669"/>
    <property type="project" value="UniProtKB-KW"/>
</dbReference>
<dbReference type="PROSITE" id="PS51918">
    <property type="entry name" value="RADICAL_SAM"/>
    <property type="match status" value="1"/>
</dbReference>
<dbReference type="EMBL" id="RXLQ01000002">
    <property type="protein sequence ID" value="RSZ60453.1"/>
    <property type="molecule type" value="Genomic_DNA"/>
</dbReference>
<evidence type="ECO:0000313" key="8">
    <source>
        <dbReference type="Proteomes" id="UP000278085"/>
    </source>
</evidence>